<evidence type="ECO:0000256" key="4">
    <source>
        <dbReference type="ARBA" id="ARBA00024746"/>
    </source>
</evidence>
<feature type="domain" description="FlgD Tudor-like" evidence="8">
    <location>
        <begin position="84"/>
        <end position="214"/>
    </location>
</feature>
<evidence type="ECO:0000259" key="7">
    <source>
        <dbReference type="Pfam" id="PF13860"/>
    </source>
</evidence>
<evidence type="ECO:0000256" key="2">
    <source>
        <dbReference type="ARBA" id="ARBA00016013"/>
    </source>
</evidence>
<dbReference type="KEGG" id="dalk:DSCA_06940"/>
<keyword evidence="10" id="KW-1185">Reference proteome</keyword>
<dbReference type="EMBL" id="AP021874">
    <property type="protein sequence ID" value="BBO66764.1"/>
    <property type="molecule type" value="Genomic_DNA"/>
</dbReference>
<accession>A0A5K7YKE0</accession>
<dbReference type="AlphaFoldDB" id="A0A5K7YKE0"/>
<dbReference type="Pfam" id="PF03963">
    <property type="entry name" value="FlgD"/>
    <property type="match status" value="1"/>
</dbReference>
<evidence type="ECO:0000313" key="10">
    <source>
        <dbReference type="Proteomes" id="UP000427906"/>
    </source>
</evidence>
<evidence type="ECO:0000256" key="1">
    <source>
        <dbReference type="ARBA" id="ARBA00010577"/>
    </source>
</evidence>
<name>A0A5K7YKE0_9BACT</name>
<dbReference type="InterPro" id="IPR005648">
    <property type="entry name" value="FlgD"/>
</dbReference>
<dbReference type="InterPro" id="IPR025965">
    <property type="entry name" value="FlgD/Vpr_Ig-like"/>
</dbReference>
<proteinExistence type="inferred from homology"/>
<evidence type="ECO:0000256" key="3">
    <source>
        <dbReference type="ARBA" id="ARBA00022795"/>
    </source>
</evidence>
<dbReference type="Gene3D" id="2.30.30.910">
    <property type="match status" value="1"/>
</dbReference>
<keyword evidence="3 5" id="KW-1005">Bacterial flagellum biogenesis</keyword>
<dbReference type="InterPro" id="IPR025963">
    <property type="entry name" value="FLgD_Tudor"/>
</dbReference>
<comment type="function">
    <text evidence="4 5">Required for flagellar hook formation. May act as a scaffolding protein.</text>
</comment>
<dbReference type="OrthoDB" id="9785233at2"/>
<gene>
    <name evidence="9" type="primary">flgD</name>
    <name evidence="9" type="ORF">DSCA_06940</name>
</gene>
<reference evidence="9 10" key="1">
    <citation type="submission" date="2019-11" db="EMBL/GenBank/DDBJ databases">
        <title>Comparative genomics of hydrocarbon-degrading Desulfosarcina strains.</title>
        <authorList>
            <person name="Watanabe M."/>
            <person name="Kojima H."/>
            <person name="Fukui M."/>
        </authorList>
    </citation>
    <scope>NUCLEOTIDE SEQUENCE [LARGE SCALE GENOMIC DNA]</scope>
    <source>
        <strain evidence="9 10">PL12</strain>
    </source>
</reference>
<dbReference type="Proteomes" id="UP000427906">
    <property type="component" value="Chromosome"/>
</dbReference>
<dbReference type="GO" id="GO:0044781">
    <property type="term" value="P:bacterial-type flagellum organization"/>
    <property type="evidence" value="ECO:0007669"/>
    <property type="project" value="UniProtKB-UniRule"/>
</dbReference>
<dbReference type="RefSeq" id="WP_155315099.1">
    <property type="nucleotide sequence ID" value="NZ_AP021874.1"/>
</dbReference>
<evidence type="ECO:0000259" key="8">
    <source>
        <dbReference type="Pfam" id="PF13861"/>
    </source>
</evidence>
<feature type="region of interest" description="Disordered" evidence="6">
    <location>
        <begin position="1"/>
        <end position="21"/>
    </location>
</feature>
<evidence type="ECO:0000256" key="6">
    <source>
        <dbReference type="SAM" id="MobiDB-lite"/>
    </source>
</evidence>
<dbReference type="Pfam" id="PF13860">
    <property type="entry name" value="FlgD_ig"/>
    <property type="match status" value="1"/>
</dbReference>
<comment type="similarity">
    <text evidence="1 5">Belongs to the FlgD family.</text>
</comment>
<protein>
    <recommendedName>
        <fullName evidence="2 5">Basal-body rod modification protein FlgD</fullName>
    </recommendedName>
</protein>
<feature type="domain" description="FlgD/Vpr Ig-like" evidence="7">
    <location>
        <begin position="105"/>
        <end position="175"/>
    </location>
</feature>
<organism evidence="9 10">
    <name type="scientific">Desulfosarcina alkanivorans</name>
    <dbReference type="NCBI Taxonomy" id="571177"/>
    <lineage>
        <taxon>Bacteria</taxon>
        <taxon>Pseudomonadati</taxon>
        <taxon>Thermodesulfobacteriota</taxon>
        <taxon>Desulfobacteria</taxon>
        <taxon>Desulfobacterales</taxon>
        <taxon>Desulfosarcinaceae</taxon>
        <taxon>Desulfosarcina</taxon>
    </lineage>
</organism>
<evidence type="ECO:0000256" key="5">
    <source>
        <dbReference type="RuleBase" id="RU362076"/>
    </source>
</evidence>
<dbReference type="Gene3D" id="2.60.40.4070">
    <property type="match status" value="1"/>
</dbReference>
<sequence>MTVMSVSDVYSQASTPQTQDNSVMGKEDFLTLLVAQLQHQDPLNPSESTEFTAQLAQFSSLEQLQNIDATLNGFEVYQSTLNNIESSGFIGKTVTAAGSMIAVNDGTPDPIRFDLANGAESVYVQVYDGYGDFVTDIQAGALPAGEQQMAWDGEDSTGAVVEDGIYTFTVMAMNTNGDVVHSTSYTTGTVTGIDYKSGATKLLMNDREIPISSVIRIEETPSEENSQS</sequence>
<evidence type="ECO:0000313" key="9">
    <source>
        <dbReference type="EMBL" id="BBO66764.1"/>
    </source>
</evidence>
<dbReference type="Pfam" id="PF13861">
    <property type="entry name" value="FLgD_tudor"/>
    <property type="match status" value="1"/>
</dbReference>